<dbReference type="PANTHER" id="PTHR36180:SF2">
    <property type="entry name" value="BRO FAMILY PROTEIN"/>
    <property type="match status" value="1"/>
</dbReference>
<dbReference type="InterPro" id="IPR003497">
    <property type="entry name" value="BRO_N_domain"/>
</dbReference>
<dbReference type="PATRIC" id="fig|55398.3.peg.4543"/>
<accession>A0A0P9Z843</accession>
<dbReference type="PANTHER" id="PTHR36180">
    <property type="entry name" value="DNA-BINDING PROTEIN-RELATED-RELATED"/>
    <property type="match status" value="1"/>
</dbReference>
<name>A0A0P9Z843_PSESI</name>
<dbReference type="Proteomes" id="UP000050554">
    <property type="component" value="Unassembled WGS sequence"/>
</dbReference>
<dbReference type="Pfam" id="PF02498">
    <property type="entry name" value="Bro-N"/>
    <property type="match status" value="1"/>
</dbReference>
<protein>
    <submittedName>
        <fullName evidence="2">BRO domain-containing protein</fullName>
    </submittedName>
</protein>
<evidence type="ECO:0000313" key="3">
    <source>
        <dbReference type="Proteomes" id="UP000050554"/>
    </source>
</evidence>
<dbReference type="PROSITE" id="PS51750">
    <property type="entry name" value="BRO_N"/>
    <property type="match status" value="1"/>
</dbReference>
<proteinExistence type="predicted"/>
<feature type="domain" description="Bro-N" evidence="1">
    <location>
        <begin position="41"/>
        <end position="146"/>
    </location>
</feature>
<comment type="caution">
    <text evidence="2">The sequence shown here is derived from an EMBL/GenBank/DDBJ whole genome shotgun (WGS) entry which is preliminary data.</text>
</comment>
<gene>
    <name evidence="2" type="ORF">ALO47_03627</name>
</gene>
<evidence type="ECO:0000259" key="1">
    <source>
        <dbReference type="PROSITE" id="PS51750"/>
    </source>
</evidence>
<organism evidence="2 3">
    <name type="scientific">Pseudomonas syringae pv. ribicola</name>
    <dbReference type="NCBI Taxonomy" id="55398"/>
    <lineage>
        <taxon>Bacteria</taxon>
        <taxon>Pseudomonadati</taxon>
        <taxon>Pseudomonadota</taxon>
        <taxon>Gammaproteobacteria</taxon>
        <taxon>Pseudomonadales</taxon>
        <taxon>Pseudomonadaceae</taxon>
        <taxon>Pseudomonas</taxon>
    </lineage>
</organism>
<reference evidence="2 3" key="1">
    <citation type="submission" date="2015-09" db="EMBL/GenBank/DDBJ databases">
        <title>Genome announcement of multiple Pseudomonas syringae strains.</title>
        <authorList>
            <person name="Thakur S."/>
            <person name="Wang P.W."/>
            <person name="Gong Y."/>
            <person name="Weir B.S."/>
            <person name="Guttman D.S."/>
        </authorList>
    </citation>
    <scope>NUCLEOTIDE SEQUENCE [LARGE SCALE GENOMIC DNA]</scope>
    <source>
        <strain evidence="2 3">ICMP3882</strain>
    </source>
</reference>
<dbReference type="SMART" id="SM01040">
    <property type="entry name" value="Bro-N"/>
    <property type="match status" value="1"/>
</dbReference>
<dbReference type="AlphaFoldDB" id="A0A0P9Z843"/>
<dbReference type="EMBL" id="LJRF01000138">
    <property type="protein sequence ID" value="KPY45717.1"/>
    <property type="molecule type" value="Genomic_DNA"/>
</dbReference>
<sequence length="213" mass="24843">MKAGSSTFAQLPPTAFDDAGQLFYSKELSLMDLPHPASPCTDYLEPTVFIRHHRMLRAVMIGAQAWFPLSDLARLMGKRLDERSTLKLDADQSRTAWLQTHQQWERCLLLSESAVFAMLVHHYVPENRALRQWLVQDVLPALHARHREDFDHPESCQMRWQGRPLSTLQWHDDLWIRLRDVPELVQVQTASHSAPEKGPWWKRLMTQSARFRA</sequence>
<evidence type="ECO:0000313" key="2">
    <source>
        <dbReference type="EMBL" id="KPY45717.1"/>
    </source>
</evidence>